<dbReference type="Pfam" id="PF10944">
    <property type="entry name" value="DUF2630"/>
    <property type="match status" value="1"/>
</dbReference>
<dbReference type="EMBL" id="JAGIQL010000047">
    <property type="protein sequence ID" value="MBP0458607.1"/>
    <property type="molecule type" value="Genomic_DNA"/>
</dbReference>
<evidence type="ECO:0000313" key="3">
    <source>
        <dbReference type="Proteomes" id="UP000670475"/>
    </source>
</evidence>
<gene>
    <name evidence="2" type="ORF">JFN87_14005</name>
</gene>
<organism evidence="2 3">
    <name type="scientific">Streptomyces montanisoli</name>
    <dbReference type="NCBI Taxonomy" id="2798581"/>
    <lineage>
        <taxon>Bacteria</taxon>
        <taxon>Bacillati</taxon>
        <taxon>Actinomycetota</taxon>
        <taxon>Actinomycetes</taxon>
        <taxon>Kitasatosporales</taxon>
        <taxon>Streptomycetaceae</taxon>
        <taxon>Streptomyces</taxon>
    </lineage>
</organism>
<evidence type="ECO:0000256" key="1">
    <source>
        <dbReference type="SAM" id="MobiDB-lite"/>
    </source>
</evidence>
<comment type="caution">
    <text evidence="2">The sequence shown here is derived from an EMBL/GenBank/DDBJ whole genome shotgun (WGS) entry which is preliminary data.</text>
</comment>
<evidence type="ECO:0000313" key="2">
    <source>
        <dbReference type="EMBL" id="MBP0458607.1"/>
    </source>
</evidence>
<feature type="region of interest" description="Disordered" evidence="1">
    <location>
        <begin position="63"/>
        <end position="85"/>
    </location>
</feature>
<reference evidence="2" key="1">
    <citation type="submission" date="2021-03" db="EMBL/GenBank/DDBJ databases">
        <title>Whole genome sequence of Streptomyces bomunensis MMS17-BM035.</title>
        <authorList>
            <person name="Lee J.H."/>
        </authorList>
    </citation>
    <scope>NUCLEOTIDE SEQUENCE</scope>
    <source>
        <strain evidence="2">MMS17-BM035</strain>
    </source>
</reference>
<accession>A0A940MFD3</accession>
<sequence>MTPSKDDQGILHTINGLVDEEHALRERSTGNQGLADEERARLRAVEVELDQCWDLLRQRRAKTEFGEDPSEAKVRPANEVEGYRG</sequence>
<protein>
    <submittedName>
        <fullName evidence="2">DUF2630 family protein</fullName>
    </submittedName>
</protein>
<dbReference type="Proteomes" id="UP000670475">
    <property type="component" value="Unassembled WGS sequence"/>
</dbReference>
<dbReference type="AlphaFoldDB" id="A0A940MFD3"/>
<dbReference type="InterPro" id="IPR020311">
    <property type="entry name" value="Uncharacterised_Rv0898c"/>
</dbReference>
<keyword evidence="3" id="KW-1185">Reference proteome</keyword>
<name>A0A940MFD3_9ACTN</name>
<dbReference type="RefSeq" id="WP_209340358.1">
    <property type="nucleotide sequence ID" value="NZ_JAGIQL010000047.1"/>
</dbReference>
<proteinExistence type="predicted"/>